<comment type="cofactor">
    <cofactor evidence="1">
        <name>pantetheine 4'-phosphate</name>
        <dbReference type="ChEBI" id="CHEBI:47942"/>
    </cofactor>
</comment>
<dbReference type="RefSeq" id="WP_173034744.1">
    <property type="nucleotide sequence ID" value="NZ_AP022870.1"/>
</dbReference>
<evidence type="ECO:0000313" key="7">
    <source>
        <dbReference type="Proteomes" id="UP000502508"/>
    </source>
</evidence>
<dbReference type="NCBIfam" id="TIGR01733">
    <property type="entry name" value="AA-adenyl-dom"/>
    <property type="match status" value="1"/>
</dbReference>
<dbReference type="Pfam" id="PF13193">
    <property type="entry name" value="AMP-binding_C"/>
    <property type="match status" value="1"/>
</dbReference>
<dbReference type="Gene3D" id="3.40.50.980">
    <property type="match status" value="2"/>
</dbReference>
<gene>
    <name evidence="6" type="ORF">Pflav_015380</name>
</gene>
<feature type="compositionally biased region" description="Low complexity" evidence="4">
    <location>
        <begin position="693"/>
        <end position="706"/>
    </location>
</feature>
<evidence type="ECO:0000256" key="1">
    <source>
        <dbReference type="ARBA" id="ARBA00001957"/>
    </source>
</evidence>
<dbReference type="Gene3D" id="3.30.559.30">
    <property type="entry name" value="Nonribosomal peptide synthetase, condensation domain"/>
    <property type="match status" value="2"/>
</dbReference>
<dbReference type="InterPro" id="IPR000873">
    <property type="entry name" value="AMP-dep_synth/lig_dom"/>
</dbReference>
<dbReference type="GO" id="GO:0044550">
    <property type="term" value="P:secondary metabolite biosynthetic process"/>
    <property type="evidence" value="ECO:0007669"/>
    <property type="project" value="TreeGrafter"/>
</dbReference>
<reference evidence="6 7" key="1">
    <citation type="submission" date="2020-03" db="EMBL/GenBank/DDBJ databases">
        <title>Whole genome shotgun sequence of Phytohabitans flavus NBRC 107702.</title>
        <authorList>
            <person name="Komaki H."/>
            <person name="Tamura T."/>
        </authorList>
    </citation>
    <scope>NUCLEOTIDE SEQUENCE [LARGE SCALE GENOMIC DNA]</scope>
    <source>
        <strain evidence="6 7">NBRC 107702</strain>
    </source>
</reference>
<keyword evidence="3" id="KW-0597">Phosphoprotein</keyword>
<dbReference type="CDD" id="cd05930">
    <property type="entry name" value="A_NRPS"/>
    <property type="match status" value="1"/>
</dbReference>
<organism evidence="6 7">
    <name type="scientific">Phytohabitans flavus</name>
    <dbReference type="NCBI Taxonomy" id="1076124"/>
    <lineage>
        <taxon>Bacteria</taxon>
        <taxon>Bacillati</taxon>
        <taxon>Actinomycetota</taxon>
        <taxon>Actinomycetes</taxon>
        <taxon>Micromonosporales</taxon>
        <taxon>Micromonosporaceae</taxon>
    </lineage>
</organism>
<dbReference type="PROSITE" id="PS00012">
    <property type="entry name" value="PHOSPHOPANTETHEINE"/>
    <property type="match status" value="1"/>
</dbReference>
<name>A0A6F8XMX5_9ACTN</name>
<dbReference type="InterPro" id="IPR006162">
    <property type="entry name" value="Ppantetheine_attach_site"/>
</dbReference>
<feature type="region of interest" description="Disordered" evidence="4">
    <location>
        <begin position="683"/>
        <end position="706"/>
    </location>
</feature>
<accession>A0A6F8XMX5</accession>
<dbReference type="InterPro" id="IPR001242">
    <property type="entry name" value="Condensation_dom"/>
</dbReference>
<dbReference type="SMART" id="SM00823">
    <property type="entry name" value="PKS_PP"/>
    <property type="match status" value="1"/>
</dbReference>
<dbReference type="Gene3D" id="1.10.1200.10">
    <property type="entry name" value="ACP-like"/>
    <property type="match status" value="1"/>
</dbReference>
<dbReference type="GO" id="GO:0008610">
    <property type="term" value="P:lipid biosynthetic process"/>
    <property type="evidence" value="ECO:0007669"/>
    <property type="project" value="UniProtKB-ARBA"/>
</dbReference>
<dbReference type="Proteomes" id="UP000502508">
    <property type="component" value="Chromosome"/>
</dbReference>
<dbReference type="SUPFAM" id="SSF56801">
    <property type="entry name" value="Acetyl-CoA synthetase-like"/>
    <property type="match status" value="2"/>
</dbReference>
<evidence type="ECO:0000256" key="2">
    <source>
        <dbReference type="ARBA" id="ARBA00022450"/>
    </source>
</evidence>
<protein>
    <recommendedName>
        <fullName evidence="5">Carrier domain-containing protein</fullName>
    </recommendedName>
</protein>
<dbReference type="CDD" id="cd19531">
    <property type="entry name" value="LCL_NRPS-like"/>
    <property type="match status" value="1"/>
</dbReference>
<dbReference type="FunFam" id="1.10.1200.10:FF:000016">
    <property type="entry name" value="Non-ribosomal peptide synthase"/>
    <property type="match status" value="1"/>
</dbReference>
<evidence type="ECO:0000313" key="6">
    <source>
        <dbReference type="EMBL" id="BCB75128.1"/>
    </source>
</evidence>
<dbReference type="SUPFAM" id="SSF47336">
    <property type="entry name" value="ACP-like"/>
    <property type="match status" value="1"/>
</dbReference>
<dbReference type="InterPro" id="IPR045851">
    <property type="entry name" value="AMP-bd_C_sf"/>
</dbReference>
<dbReference type="InterPro" id="IPR020806">
    <property type="entry name" value="PKS_PP-bd"/>
</dbReference>
<sequence>MARARRATPYAVLLAGFATLLHRLTGETDLLIGTPVTGRGRPELAPLIGMFVNTLVLRVDCAGDPGLGELVDRVRGTVLDALDNQEVPYDHLVKTLAPDRDASGSPLHRVVFNLLPGVVSDDVGTGTAKVDLLVDLGERPDGYVGRLEYRRDMFDEAAATALTERLLRLLEAGLADLDTPIGRLPLLDPAERRQLLAGPVATGTPASVLDMFAERVAADPELTAVVDATGEQLTYRALDERANRLARHLARVAPIRPDARVALLVDGGVDLAVAVLAVLKAGAAYVPLDPKNPPERLRRLIADSGAVAVVTASGRDEHGLPAVDLRGDAASIAAQPPDAPEGRPHPDALAYVTYTSGSTGEPKGVGVAHRNLAAYVDGVRPLLDTAPGRSFAQLQSLVFDFGATVFYGALLTGGTLHLVTELATDPHGLADYLRRHRVDLMKITPSHLRALLAGRPDPAALLPRRTLVLGGEGSDWAWVRDLRQGRAVVNHYGPTETTVGAVALAAGADPADAGTTTPLGRPLAHAAAYVLDEHGQPVPDAVCGELWLGGATVSRGYLGRPALTADRFRPDPFGGQPGARLYRTGDRARRLPGGELEFLGRLDDQVKIRGYRVEPGEVRQVIAAAPGVVDCAVVARPQGLVAYVVGSTVDLPAFAAALLPDHMVPAAFVALDELPRAAHGKVDHARLPDPDSTAAGAGAGPATQAPVGDTEELIAGLFTALLGHGPIGRHDGFFALGGHSLLAIQLVSRLRAALGVALPVRAVFEEPTVAGLAAKVAQRRRKALTLPAITPVPRDAPLPASYGQRRLWFLDQLETGAAVYNTSLYLEIDGALDVELLRRALTAIVERHELLRTQFVDRDGELWQVVRDEAELPFTVVTEPDDAEGLLREHADRRFDLAVEPPLRALLLRLTGGRHQLLVAVHHVANDAWSADLFARELGEHYAALRAGRPAALPALPVQYADYAAWQHRVVAGELGETQLRYWRERLAGLPEQLTVPADRPRPARRGTAGALAPFKVPAATADRLRSFGVDENASLFMVLLAGYLTVLHRYTGQSDLAVGTPVSTRSGPEVQSLLGFFLNTLVLRADLAGEPSFRELVRRARSVTLDALAHQDVPFEALVEELRPRRDLGGTPLVQTLFTVEDTERAAVRSDGIELAWRPFGTPTAKFDLSLYVWRQPDGLSGAVEYRTDLFDEASMRRLAGHYTAVLEAALADPDTPVSRLDMAGGADLALVDRWNDTAAPEPFVPVPAGVAAAARAHPDAPALVWRGQPTSYRDFAAGVRRLAAALRARGTRPGDVVAVLLERGPELVTAVHAIQAAGAAYLPLDPEHPAARLAFQCRDSEVRMVVTTAALADRLAGTGVDPLLAGAQLPEAPDVDPEPVHPASPAYVIYTSGSTGAPKGVVVSHGAIANRLAWMQRTFPLRPGEDRVLHKTRPASTCRCGSCSGRCGSAPPW</sequence>
<feature type="domain" description="Carrier" evidence="5">
    <location>
        <begin position="705"/>
        <end position="780"/>
    </location>
</feature>
<dbReference type="InterPro" id="IPR025110">
    <property type="entry name" value="AMP-bd_C"/>
</dbReference>
<dbReference type="Gene3D" id="3.30.300.30">
    <property type="match status" value="1"/>
</dbReference>
<dbReference type="GO" id="GO:0031177">
    <property type="term" value="F:phosphopantetheine binding"/>
    <property type="evidence" value="ECO:0007669"/>
    <property type="project" value="InterPro"/>
</dbReference>
<dbReference type="GO" id="GO:0043041">
    <property type="term" value="P:amino acid activation for nonribosomal peptide biosynthetic process"/>
    <property type="evidence" value="ECO:0007669"/>
    <property type="project" value="TreeGrafter"/>
</dbReference>
<dbReference type="PANTHER" id="PTHR45527:SF1">
    <property type="entry name" value="FATTY ACID SYNTHASE"/>
    <property type="match status" value="1"/>
</dbReference>
<dbReference type="KEGG" id="pfla:Pflav_015380"/>
<dbReference type="Gene3D" id="3.40.50.12780">
    <property type="entry name" value="N-terminal domain of ligase-like"/>
    <property type="match status" value="1"/>
</dbReference>
<dbReference type="GO" id="GO:0072330">
    <property type="term" value="P:monocarboxylic acid biosynthetic process"/>
    <property type="evidence" value="ECO:0007669"/>
    <property type="project" value="UniProtKB-ARBA"/>
</dbReference>
<evidence type="ECO:0000259" key="5">
    <source>
        <dbReference type="PROSITE" id="PS50075"/>
    </source>
</evidence>
<reference evidence="6 7" key="2">
    <citation type="submission" date="2020-03" db="EMBL/GenBank/DDBJ databases">
        <authorList>
            <person name="Ichikawa N."/>
            <person name="Kimura A."/>
            <person name="Kitahashi Y."/>
            <person name="Uohara A."/>
        </authorList>
    </citation>
    <scope>NUCLEOTIDE SEQUENCE [LARGE SCALE GENOMIC DNA]</scope>
    <source>
        <strain evidence="6 7">NBRC 107702</strain>
    </source>
</reference>
<dbReference type="GO" id="GO:0005737">
    <property type="term" value="C:cytoplasm"/>
    <property type="evidence" value="ECO:0007669"/>
    <property type="project" value="TreeGrafter"/>
</dbReference>
<keyword evidence="2" id="KW-0596">Phosphopantetheine</keyword>
<dbReference type="SUPFAM" id="SSF52777">
    <property type="entry name" value="CoA-dependent acyltransferases"/>
    <property type="match status" value="3"/>
</dbReference>
<dbReference type="InterPro" id="IPR020845">
    <property type="entry name" value="AMP-binding_CS"/>
</dbReference>
<dbReference type="Pfam" id="PF00501">
    <property type="entry name" value="AMP-binding"/>
    <property type="match status" value="2"/>
</dbReference>
<keyword evidence="7" id="KW-1185">Reference proteome</keyword>
<dbReference type="InterPro" id="IPR042099">
    <property type="entry name" value="ANL_N_sf"/>
</dbReference>
<evidence type="ECO:0000256" key="3">
    <source>
        <dbReference type="ARBA" id="ARBA00022553"/>
    </source>
</evidence>
<dbReference type="PROSITE" id="PS00455">
    <property type="entry name" value="AMP_BINDING"/>
    <property type="match status" value="2"/>
</dbReference>
<dbReference type="InterPro" id="IPR010071">
    <property type="entry name" value="AA_adenyl_dom"/>
</dbReference>
<evidence type="ECO:0000256" key="4">
    <source>
        <dbReference type="SAM" id="MobiDB-lite"/>
    </source>
</evidence>
<dbReference type="InterPro" id="IPR036736">
    <property type="entry name" value="ACP-like_sf"/>
</dbReference>
<dbReference type="PANTHER" id="PTHR45527">
    <property type="entry name" value="NONRIBOSOMAL PEPTIDE SYNTHETASE"/>
    <property type="match status" value="1"/>
</dbReference>
<dbReference type="EMBL" id="AP022870">
    <property type="protein sequence ID" value="BCB75128.1"/>
    <property type="molecule type" value="Genomic_DNA"/>
</dbReference>
<dbReference type="FunFam" id="3.40.50.980:FF:000001">
    <property type="entry name" value="Non-ribosomal peptide synthetase"/>
    <property type="match status" value="1"/>
</dbReference>
<dbReference type="InterPro" id="IPR009081">
    <property type="entry name" value="PP-bd_ACP"/>
</dbReference>
<dbReference type="InterPro" id="IPR023213">
    <property type="entry name" value="CAT-like_dom_sf"/>
</dbReference>
<dbReference type="Pfam" id="PF00550">
    <property type="entry name" value="PP-binding"/>
    <property type="match status" value="1"/>
</dbReference>
<dbReference type="Pfam" id="PF00668">
    <property type="entry name" value="Condensation"/>
    <property type="match status" value="2"/>
</dbReference>
<dbReference type="PROSITE" id="PS50075">
    <property type="entry name" value="CARRIER"/>
    <property type="match status" value="1"/>
</dbReference>
<dbReference type="Gene3D" id="3.30.559.10">
    <property type="entry name" value="Chloramphenicol acetyltransferase-like domain"/>
    <property type="match status" value="1"/>
</dbReference>
<proteinExistence type="predicted"/>
<dbReference type="GO" id="GO:0003824">
    <property type="term" value="F:catalytic activity"/>
    <property type="evidence" value="ECO:0007669"/>
    <property type="project" value="InterPro"/>
</dbReference>